<keyword evidence="2 11" id="KW-0235">DNA replication</keyword>
<keyword evidence="4 11" id="KW-0677">Repeat</keyword>
<dbReference type="SMART" id="SM00271">
    <property type="entry name" value="DnaJ"/>
    <property type="match status" value="1"/>
</dbReference>
<dbReference type="AlphaFoldDB" id="A0A7Y9I9E3"/>
<comment type="subcellular location">
    <subcellularLocation>
        <location evidence="11">Cytoplasm</location>
    </subcellularLocation>
</comment>
<keyword evidence="5 11" id="KW-0863">Zinc-finger</keyword>
<dbReference type="EMBL" id="JACCBU010000001">
    <property type="protein sequence ID" value="NYE72738.1"/>
    <property type="molecule type" value="Genomic_DNA"/>
</dbReference>
<dbReference type="Gene3D" id="2.60.260.20">
    <property type="entry name" value="Urease metallochaperone UreE, N-terminal domain"/>
    <property type="match status" value="2"/>
</dbReference>
<feature type="binding site" evidence="11">
    <location>
        <position position="182"/>
    </location>
    <ligand>
        <name>Zn(2+)</name>
        <dbReference type="ChEBI" id="CHEBI:29105"/>
        <label>2</label>
    </ligand>
</feature>
<dbReference type="NCBIfam" id="NF008035">
    <property type="entry name" value="PRK10767.1"/>
    <property type="match status" value="1"/>
</dbReference>
<dbReference type="PROSITE" id="PS50076">
    <property type="entry name" value="DNAJ_2"/>
    <property type="match status" value="1"/>
</dbReference>
<dbReference type="InterPro" id="IPR001623">
    <property type="entry name" value="DnaJ_domain"/>
</dbReference>
<evidence type="ECO:0000256" key="11">
    <source>
        <dbReference type="HAMAP-Rule" id="MF_01152"/>
    </source>
</evidence>
<dbReference type="InterPro" id="IPR012724">
    <property type="entry name" value="DnaJ"/>
</dbReference>
<evidence type="ECO:0000259" key="14">
    <source>
        <dbReference type="PROSITE" id="PS50076"/>
    </source>
</evidence>
<dbReference type="Pfam" id="PF00226">
    <property type="entry name" value="DnaJ"/>
    <property type="match status" value="1"/>
</dbReference>
<dbReference type="InterPro" id="IPR018253">
    <property type="entry name" value="DnaJ_domain_CS"/>
</dbReference>
<comment type="function">
    <text evidence="11">Participates actively in the response to hyperosmotic and heat shock by preventing the aggregation of stress-denatured proteins and by disaggregating proteins, also in an autonomous, DnaK-independent fashion. Unfolded proteins bind initially to DnaJ; upon interaction with the DnaJ-bound protein, DnaK hydrolyzes its bound ATP, resulting in the formation of a stable complex. GrpE releases ADP from DnaK; ATP binding to DnaK triggers the release of the substrate protein, thus completing the reaction cycle. Several rounds of ATP-dependent interactions between DnaJ, DnaK and GrpE are required for fully efficient folding. Also involved, together with DnaK and GrpE, in the DNA replication of plasmids through activation of initiation proteins.</text>
</comment>
<evidence type="ECO:0000256" key="13">
    <source>
        <dbReference type="SAM" id="MobiDB-lite"/>
    </source>
</evidence>
<sequence length="388" mass="40387">MSTKDWLEKDYYKVLGVSSDAKPEEIKKAYRKLARENHPDANPGNAEAERKFKEVSEANDVLSDSAKRKEYDDARRLFGNGGFRFPRSGGPGGPSVDDLFRNAGGDGGIGDLFGGLFGGNATRTRTTTSRGPRRGSDVEGEVTIDFTESVDGVTVAMQMVSDAACGACHGTGAKAGTVPRVCPTCEGSGMQTSTSGGVFAVTEPCRDCRGRGMVVDDPCPVCHGSGRGKSTKSMQVRIPAGVTDGQRIRLKGRGGAGENGGAAGDLYVVVHVRPHPIFGRSGDNLTLTAPVTFPEAALGAEIEVPTLGAAPVRLKIPAGTPNGRTFRVRGRGSSKRDGTKGDLLVTVEVVVPDQLDDAARQALESYASALGPANPRARLLAEAAGAGG</sequence>
<dbReference type="Gene3D" id="1.10.287.110">
    <property type="entry name" value="DnaJ domain"/>
    <property type="match status" value="1"/>
</dbReference>
<proteinExistence type="inferred from homology"/>
<feature type="repeat" description="CXXCXGXG motif" evidence="11">
    <location>
        <begin position="182"/>
        <end position="189"/>
    </location>
</feature>
<dbReference type="CDD" id="cd10719">
    <property type="entry name" value="DnaJ_zf"/>
    <property type="match status" value="1"/>
</dbReference>
<keyword evidence="17" id="KW-1185">Reference proteome</keyword>
<keyword evidence="7 11" id="KW-0346">Stress response</keyword>
<dbReference type="CDD" id="cd10747">
    <property type="entry name" value="DnaJ_C"/>
    <property type="match status" value="1"/>
</dbReference>
<evidence type="ECO:0000256" key="6">
    <source>
        <dbReference type="ARBA" id="ARBA00022833"/>
    </source>
</evidence>
<dbReference type="InterPro" id="IPR036869">
    <property type="entry name" value="J_dom_sf"/>
</dbReference>
<keyword evidence="8 11" id="KW-0143">Chaperone</keyword>
<dbReference type="Proteomes" id="UP000569914">
    <property type="component" value="Unassembled WGS sequence"/>
</dbReference>
<dbReference type="GO" id="GO:0031072">
    <property type="term" value="F:heat shock protein binding"/>
    <property type="evidence" value="ECO:0007669"/>
    <property type="project" value="InterPro"/>
</dbReference>
<dbReference type="NCBIfam" id="TIGR02349">
    <property type="entry name" value="DnaJ_bact"/>
    <property type="match status" value="1"/>
</dbReference>
<comment type="similarity">
    <text evidence="9 11">Belongs to the DnaJ family.</text>
</comment>
<dbReference type="PROSITE" id="PS51188">
    <property type="entry name" value="ZF_CR"/>
    <property type="match status" value="1"/>
</dbReference>
<evidence type="ECO:0000313" key="16">
    <source>
        <dbReference type="EMBL" id="NYE72738.1"/>
    </source>
</evidence>
<evidence type="ECO:0000256" key="3">
    <source>
        <dbReference type="ARBA" id="ARBA00022723"/>
    </source>
</evidence>
<dbReference type="GO" id="GO:0006260">
    <property type="term" value="P:DNA replication"/>
    <property type="evidence" value="ECO:0007669"/>
    <property type="project" value="UniProtKB-KW"/>
</dbReference>
<dbReference type="PANTHER" id="PTHR43096">
    <property type="entry name" value="DNAJ HOMOLOG 1, MITOCHONDRIAL-RELATED"/>
    <property type="match status" value="1"/>
</dbReference>
<feature type="repeat" description="CXXCXGXG motif" evidence="11">
    <location>
        <begin position="165"/>
        <end position="172"/>
    </location>
</feature>
<evidence type="ECO:0000256" key="12">
    <source>
        <dbReference type="PROSITE-ProRule" id="PRU00546"/>
    </source>
</evidence>
<feature type="binding site" evidence="11">
    <location>
        <position position="205"/>
    </location>
    <ligand>
        <name>Zn(2+)</name>
        <dbReference type="ChEBI" id="CHEBI:29105"/>
        <label>2</label>
    </ligand>
</feature>
<feature type="binding site" evidence="11">
    <location>
        <position position="185"/>
    </location>
    <ligand>
        <name>Zn(2+)</name>
        <dbReference type="ChEBI" id="CHEBI:29105"/>
        <label>2</label>
    </ligand>
</feature>
<dbReference type="InterPro" id="IPR008971">
    <property type="entry name" value="HSP40/DnaJ_pept-bd"/>
</dbReference>
<dbReference type="GO" id="GO:0005737">
    <property type="term" value="C:cytoplasm"/>
    <property type="evidence" value="ECO:0007669"/>
    <property type="project" value="UniProtKB-SubCell"/>
</dbReference>
<evidence type="ECO:0000313" key="17">
    <source>
        <dbReference type="Proteomes" id="UP000569914"/>
    </source>
</evidence>
<dbReference type="RefSeq" id="WP_179753738.1">
    <property type="nucleotide sequence ID" value="NZ_JACCBU010000001.1"/>
</dbReference>
<feature type="domain" description="J" evidence="14">
    <location>
        <begin position="10"/>
        <end position="75"/>
    </location>
</feature>
<dbReference type="InterPro" id="IPR036410">
    <property type="entry name" value="HSP_DnaJ_Cys-rich_dom_sf"/>
</dbReference>
<gene>
    <name evidence="11" type="primary">dnaJ</name>
    <name evidence="16" type="ORF">BKA15_004067</name>
</gene>
<protein>
    <recommendedName>
        <fullName evidence="10 11">Chaperone protein DnaJ</fullName>
    </recommendedName>
</protein>
<dbReference type="InterPro" id="IPR001305">
    <property type="entry name" value="HSP_DnaJ_Cys-rich_dom"/>
</dbReference>
<feature type="binding site" evidence="11">
    <location>
        <position position="222"/>
    </location>
    <ligand>
        <name>Zn(2+)</name>
        <dbReference type="ChEBI" id="CHEBI:29105"/>
        <label>1</label>
    </ligand>
</feature>
<dbReference type="GO" id="GO:0009408">
    <property type="term" value="P:response to heat"/>
    <property type="evidence" value="ECO:0007669"/>
    <property type="project" value="InterPro"/>
</dbReference>
<comment type="domain">
    <text evidence="11">The J domain is necessary and sufficient to stimulate DnaK ATPase activity. Zinc center 1 plays an important role in the autonomous, DnaK-independent chaperone activity of DnaJ. Zinc center 2 is essential for interaction with DnaK and for DnaJ activity.</text>
</comment>
<organism evidence="16 17">
    <name type="scientific">Microlunatus parietis</name>
    <dbReference type="NCBI Taxonomy" id="682979"/>
    <lineage>
        <taxon>Bacteria</taxon>
        <taxon>Bacillati</taxon>
        <taxon>Actinomycetota</taxon>
        <taxon>Actinomycetes</taxon>
        <taxon>Propionibacteriales</taxon>
        <taxon>Propionibacteriaceae</taxon>
        <taxon>Microlunatus</taxon>
    </lineage>
</organism>
<dbReference type="PROSITE" id="PS00636">
    <property type="entry name" value="DNAJ_1"/>
    <property type="match status" value="1"/>
</dbReference>
<dbReference type="InterPro" id="IPR002939">
    <property type="entry name" value="DnaJ_C"/>
</dbReference>
<dbReference type="SUPFAM" id="SSF49493">
    <property type="entry name" value="HSP40/DnaJ peptide-binding domain"/>
    <property type="match status" value="2"/>
</dbReference>
<dbReference type="GO" id="GO:0008270">
    <property type="term" value="F:zinc ion binding"/>
    <property type="evidence" value="ECO:0007669"/>
    <property type="project" value="UniProtKB-UniRule"/>
</dbReference>
<dbReference type="PANTHER" id="PTHR43096:SF54">
    <property type="entry name" value="CHAPERONE PROTEIN DNAJ 1"/>
    <property type="match status" value="1"/>
</dbReference>
<evidence type="ECO:0000256" key="4">
    <source>
        <dbReference type="ARBA" id="ARBA00022737"/>
    </source>
</evidence>
<evidence type="ECO:0000256" key="7">
    <source>
        <dbReference type="ARBA" id="ARBA00023016"/>
    </source>
</evidence>
<dbReference type="GO" id="GO:0042026">
    <property type="term" value="P:protein refolding"/>
    <property type="evidence" value="ECO:0007669"/>
    <property type="project" value="TreeGrafter"/>
</dbReference>
<evidence type="ECO:0000259" key="15">
    <source>
        <dbReference type="PROSITE" id="PS51188"/>
    </source>
</evidence>
<dbReference type="CDD" id="cd06257">
    <property type="entry name" value="DnaJ"/>
    <property type="match status" value="1"/>
</dbReference>
<keyword evidence="3 11" id="KW-0479">Metal-binding</keyword>
<accession>A0A7Y9I9E3</accession>
<dbReference type="FunFam" id="2.10.230.10:FF:000002">
    <property type="entry name" value="Molecular chaperone DnaJ"/>
    <property type="match status" value="1"/>
</dbReference>
<evidence type="ECO:0000256" key="5">
    <source>
        <dbReference type="ARBA" id="ARBA00022771"/>
    </source>
</evidence>
<feature type="binding site" evidence="11">
    <location>
        <position position="219"/>
    </location>
    <ligand>
        <name>Zn(2+)</name>
        <dbReference type="ChEBI" id="CHEBI:29105"/>
        <label>1</label>
    </ligand>
</feature>
<keyword evidence="6 11" id="KW-0862">Zinc</keyword>
<evidence type="ECO:0000256" key="2">
    <source>
        <dbReference type="ARBA" id="ARBA00022705"/>
    </source>
</evidence>
<dbReference type="PRINTS" id="PR00625">
    <property type="entry name" value="JDOMAIN"/>
</dbReference>
<feature type="binding site" evidence="11">
    <location>
        <position position="208"/>
    </location>
    <ligand>
        <name>Zn(2+)</name>
        <dbReference type="ChEBI" id="CHEBI:29105"/>
        <label>2</label>
    </ligand>
</feature>
<keyword evidence="1 11" id="KW-0963">Cytoplasm</keyword>
<comment type="caution">
    <text evidence="16">The sequence shown here is derived from an EMBL/GenBank/DDBJ whole genome shotgun (WGS) entry which is preliminary data.</text>
</comment>
<dbReference type="SUPFAM" id="SSF57938">
    <property type="entry name" value="DnaJ/Hsp40 cysteine-rich domain"/>
    <property type="match status" value="1"/>
</dbReference>
<dbReference type="Gene3D" id="2.10.230.10">
    <property type="entry name" value="Heat shock protein DnaJ, cysteine-rich domain"/>
    <property type="match status" value="1"/>
</dbReference>
<name>A0A7Y9I9E3_9ACTN</name>
<dbReference type="GO" id="GO:0051082">
    <property type="term" value="F:unfolded protein binding"/>
    <property type="evidence" value="ECO:0007669"/>
    <property type="project" value="UniProtKB-UniRule"/>
</dbReference>
<comment type="subunit">
    <text evidence="11">Homodimer.</text>
</comment>
<dbReference type="SUPFAM" id="SSF46565">
    <property type="entry name" value="Chaperone J-domain"/>
    <property type="match status" value="1"/>
</dbReference>
<evidence type="ECO:0000256" key="8">
    <source>
        <dbReference type="ARBA" id="ARBA00023186"/>
    </source>
</evidence>
<dbReference type="HAMAP" id="MF_01152">
    <property type="entry name" value="DnaJ"/>
    <property type="match status" value="1"/>
</dbReference>
<reference evidence="16 17" key="1">
    <citation type="submission" date="2020-07" db="EMBL/GenBank/DDBJ databases">
        <title>Sequencing the genomes of 1000 actinobacteria strains.</title>
        <authorList>
            <person name="Klenk H.-P."/>
        </authorList>
    </citation>
    <scope>NUCLEOTIDE SEQUENCE [LARGE SCALE GENOMIC DNA]</scope>
    <source>
        <strain evidence="16 17">DSM 22083</strain>
    </source>
</reference>
<comment type="cofactor">
    <cofactor evidence="11">
        <name>Zn(2+)</name>
        <dbReference type="ChEBI" id="CHEBI:29105"/>
    </cofactor>
    <text evidence="11">Binds 2 Zn(2+) ions per monomer.</text>
</comment>
<feature type="repeat" description="CXXCXGXG motif" evidence="11">
    <location>
        <begin position="205"/>
        <end position="212"/>
    </location>
</feature>
<evidence type="ECO:0000256" key="9">
    <source>
        <dbReference type="ARBA" id="ARBA00061004"/>
    </source>
</evidence>
<feature type="binding site" evidence="11">
    <location>
        <position position="168"/>
    </location>
    <ligand>
        <name>Zn(2+)</name>
        <dbReference type="ChEBI" id="CHEBI:29105"/>
        <label>1</label>
    </ligand>
</feature>
<feature type="compositionally biased region" description="Basic and acidic residues" evidence="13">
    <location>
        <begin position="47"/>
        <end position="56"/>
    </location>
</feature>
<dbReference type="Pfam" id="PF00684">
    <property type="entry name" value="DnaJ_CXXCXGXG"/>
    <property type="match status" value="1"/>
</dbReference>
<feature type="region of interest" description="Disordered" evidence="13">
    <location>
        <begin position="34"/>
        <end position="59"/>
    </location>
</feature>
<evidence type="ECO:0000256" key="10">
    <source>
        <dbReference type="ARBA" id="ARBA00067609"/>
    </source>
</evidence>
<dbReference type="GO" id="GO:0005524">
    <property type="term" value="F:ATP binding"/>
    <property type="evidence" value="ECO:0007669"/>
    <property type="project" value="InterPro"/>
</dbReference>
<dbReference type="Pfam" id="PF01556">
    <property type="entry name" value="DnaJ_C"/>
    <property type="match status" value="1"/>
</dbReference>
<feature type="binding site" evidence="11">
    <location>
        <position position="165"/>
    </location>
    <ligand>
        <name>Zn(2+)</name>
        <dbReference type="ChEBI" id="CHEBI:29105"/>
        <label>1</label>
    </ligand>
</feature>
<evidence type="ECO:0000256" key="1">
    <source>
        <dbReference type="ARBA" id="ARBA00022490"/>
    </source>
</evidence>
<feature type="repeat" description="CXXCXGXG motif" evidence="11">
    <location>
        <begin position="219"/>
        <end position="226"/>
    </location>
</feature>
<feature type="domain" description="CR-type" evidence="15">
    <location>
        <begin position="152"/>
        <end position="231"/>
    </location>
</feature>
<dbReference type="FunFam" id="2.60.260.20:FF:000013">
    <property type="entry name" value="DnaJ subfamily B member 11"/>
    <property type="match status" value="1"/>
</dbReference>
<feature type="zinc finger region" description="CR-type" evidence="12">
    <location>
        <begin position="152"/>
        <end position="231"/>
    </location>
</feature>